<feature type="transmembrane region" description="Helical" evidence="1">
    <location>
        <begin position="83"/>
        <end position="103"/>
    </location>
</feature>
<evidence type="ECO:0000256" key="1">
    <source>
        <dbReference type="SAM" id="Phobius"/>
    </source>
</evidence>
<dbReference type="Proteomes" id="UP000185491">
    <property type="component" value="Chromosome"/>
</dbReference>
<dbReference type="AlphaFoldDB" id="A0A1L7D293"/>
<name>A0A1L7D293_9CORY</name>
<accession>A0A1L7D293</accession>
<proteinExistence type="predicted"/>
<organism evidence="2 3">
    <name type="scientific">Corynebacterium phocae</name>
    <dbReference type="NCBI Taxonomy" id="161895"/>
    <lineage>
        <taxon>Bacteria</taxon>
        <taxon>Bacillati</taxon>
        <taxon>Actinomycetota</taxon>
        <taxon>Actinomycetes</taxon>
        <taxon>Mycobacteriales</taxon>
        <taxon>Corynebacteriaceae</taxon>
        <taxon>Corynebacterium</taxon>
    </lineage>
</organism>
<evidence type="ECO:0000313" key="2">
    <source>
        <dbReference type="EMBL" id="APT92265.1"/>
    </source>
</evidence>
<dbReference type="STRING" id="161895.CPHO_04460"/>
<evidence type="ECO:0000313" key="3">
    <source>
        <dbReference type="Proteomes" id="UP000185491"/>
    </source>
</evidence>
<dbReference type="EMBL" id="CP009249">
    <property type="protein sequence ID" value="APT92265.1"/>
    <property type="molecule type" value="Genomic_DNA"/>
</dbReference>
<reference evidence="2 3" key="1">
    <citation type="submission" date="2014-08" db="EMBL/GenBank/DDBJ databases">
        <title>Complete genome sequence of Corynebacterium phocae M408/89/1(T)(=DSM 44612(T)), isolated from the common seal (Phoca vitulina).</title>
        <authorList>
            <person name="Ruckert C."/>
            <person name="Albersmeier A."/>
            <person name="Winkler A."/>
            <person name="Kalinowski J."/>
        </authorList>
    </citation>
    <scope>NUCLEOTIDE SEQUENCE [LARGE SCALE GENOMIC DNA]</scope>
    <source>
        <strain evidence="2 3">M408/89/1</strain>
    </source>
</reference>
<keyword evidence="1" id="KW-1133">Transmembrane helix</keyword>
<keyword evidence="3" id="KW-1185">Reference proteome</keyword>
<keyword evidence="1" id="KW-0812">Transmembrane</keyword>
<feature type="transmembrane region" description="Helical" evidence="1">
    <location>
        <begin position="51"/>
        <end position="71"/>
    </location>
</feature>
<dbReference type="KEGG" id="cpho:CPHO_04460"/>
<sequence>MNGGAQIAIDTVANVQFASFGWFVILTAVPALALGLLAFARGRDSRGVAMLLWSGAVALAGAAAFYVFGSATAPELEPGARGAISWVPAFSPGVGFAAAPLAAMTSYWSAAFVSAESAWPATAPAQPS</sequence>
<feature type="transmembrane region" description="Helical" evidence="1">
    <location>
        <begin position="20"/>
        <end position="39"/>
    </location>
</feature>
<protein>
    <submittedName>
        <fullName evidence="2">Uncharacterized protein</fullName>
    </submittedName>
</protein>
<keyword evidence="1" id="KW-0472">Membrane</keyword>
<gene>
    <name evidence="2" type="ORF">CPHO_04460</name>
</gene>